<organism evidence="1 2">
    <name type="scientific">Aquimarina aggregata</name>
    <dbReference type="NCBI Taxonomy" id="1642818"/>
    <lineage>
        <taxon>Bacteria</taxon>
        <taxon>Pseudomonadati</taxon>
        <taxon>Bacteroidota</taxon>
        <taxon>Flavobacteriia</taxon>
        <taxon>Flavobacteriales</taxon>
        <taxon>Flavobacteriaceae</taxon>
        <taxon>Aquimarina</taxon>
    </lineage>
</organism>
<dbReference type="RefSeq" id="WP_066312645.1">
    <property type="nucleotide sequence ID" value="NZ_LQRT01000006.1"/>
</dbReference>
<evidence type="ECO:0000313" key="2">
    <source>
        <dbReference type="Proteomes" id="UP000076715"/>
    </source>
</evidence>
<keyword evidence="2" id="KW-1185">Reference proteome</keyword>
<protein>
    <submittedName>
        <fullName evidence="1">Uncharacterized protein</fullName>
    </submittedName>
</protein>
<accession>A0A163BCW3</accession>
<dbReference type="STRING" id="1642818.AWE51_22940"/>
<dbReference type="OrthoDB" id="5738159at2"/>
<dbReference type="EMBL" id="LQRT01000006">
    <property type="protein sequence ID" value="KZS41263.1"/>
    <property type="molecule type" value="Genomic_DNA"/>
</dbReference>
<proteinExistence type="predicted"/>
<name>A0A163BCW3_9FLAO</name>
<comment type="caution">
    <text evidence="1">The sequence shown here is derived from an EMBL/GenBank/DDBJ whole genome shotgun (WGS) entry which is preliminary data.</text>
</comment>
<reference evidence="1 2" key="1">
    <citation type="submission" date="2016-01" db="EMBL/GenBank/DDBJ databases">
        <title>The draft genome sequence of Aquimarina sp. RZW4-3-2.</title>
        <authorList>
            <person name="Wang Y."/>
        </authorList>
    </citation>
    <scope>NUCLEOTIDE SEQUENCE [LARGE SCALE GENOMIC DNA]</scope>
    <source>
        <strain evidence="1 2">RZW4-3-2</strain>
    </source>
</reference>
<dbReference type="AlphaFoldDB" id="A0A163BCW3"/>
<sequence>MDEKVVNLITEIKNVASLILEKDISSVRGFSERQVEAIAKQTIIIQKGVENGDIDKELKEFFLDGLEAMTTNFVNTLKGILSATIETVWNAIIDVLWKVIDSTVK</sequence>
<evidence type="ECO:0000313" key="1">
    <source>
        <dbReference type="EMBL" id="KZS41263.1"/>
    </source>
</evidence>
<dbReference type="Proteomes" id="UP000076715">
    <property type="component" value="Unassembled WGS sequence"/>
</dbReference>
<gene>
    <name evidence="1" type="ORF">AWE51_22940</name>
</gene>